<dbReference type="GO" id="GO:0032012">
    <property type="term" value="P:regulation of ARF protein signal transduction"/>
    <property type="evidence" value="ECO:0007669"/>
    <property type="project" value="InterPro"/>
</dbReference>
<dbReference type="GO" id="GO:0005737">
    <property type="term" value="C:cytoplasm"/>
    <property type="evidence" value="ECO:0007669"/>
    <property type="project" value="UniProtKB-SubCell"/>
</dbReference>
<dbReference type="KEGG" id="spao:SPAR_B00460"/>
<evidence type="ECO:0000256" key="8">
    <source>
        <dbReference type="ARBA" id="ARBA00037853"/>
    </source>
</evidence>
<evidence type="ECO:0000256" key="3">
    <source>
        <dbReference type="ARBA" id="ARBA00004496"/>
    </source>
</evidence>
<evidence type="ECO:0000256" key="6">
    <source>
        <dbReference type="ARBA" id="ARBA00022658"/>
    </source>
</evidence>
<dbReference type="GeneID" id="54628730"/>
<dbReference type="GO" id="GO:0005886">
    <property type="term" value="C:plasma membrane"/>
    <property type="evidence" value="ECO:0007669"/>
    <property type="project" value="UniProtKB-SubCell"/>
</dbReference>
<dbReference type="Pfam" id="PF01369">
    <property type="entry name" value="Sec7"/>
    <property type="match status" value="1"/>
</dbReference>
<dbReference type="InterPro" id="IPR035999">
    <property type="entry name" value="Sec7_dom_sf"/>
</dbReference>
<organism evidence="13">
    <name type="scientific">Saccharomyces paradoxus</name>
    <name type="common">Yeast</name>
    <name type="synonym">Saccharomyces douglasii</name>
    <dbReference type="NCBI Taxonomy" id="27291"/>
    <lineage>
        <taxon>Eukaryota</taxon>
        <taxon>Fungi</taxon>
        <taxon>Dikarya</taxon>
        <taxon>Ascomycota</taxon>
        <taxon>Saccharomycotina</taxon>
        <taxon>Saccharomycetes</taxon>
        <taxon>Saccharomycetales</taxon>
        <taxon>Saccharomycetaceae</taxon>
        <taxon>Saccharomyces</taxon>
    </lineage>
</organism>
<accession>A0A8B8UL96</accession>
<dbReference type="InterPro" id="IPR056468">
    <property type="entry name" value="PH_GEF_YEL1"/>
</dbReference>
<keyword evidence="4" id="KW-1003">Cell membrane</keyword>
<reference evidence="13" key="1">
    <citation type="journal article" date="2017" name="Nat. Genet.">
        <title>Contrasting evolutionary genome dynamics between domesticated and wild yeasts.</title>
        <authorList>
            <person name="Yue J.X."/>
            <person name="Li J."/>
            <person name="Aigrain L."/>
            <person name="Hallin J."/>
            <person name="Persson K."/>
            <person name="Oliver K."/>
            <person name="Bergstrom A."/>
            <person name="Coupland P."/>
            <person name="Warringer J."/>
            <person name="Lagomarsino M.C."/>
            <person name="Fischer G."/>
            <person name="Durbin R."/>
            <person name="Liti G."/>
        </authorList>
    </citation>
    <scope>NUCLEOTIDE SEQUENCE</scope>
    <source>
        <strain evidence="13">CBS432</strain>
    </source>
</reference>
<comment type="similarity">
    <text evidence="9">Belongs to the YEL1 family.</text>
</comment>
<evidence type="ECO:0000256" key="4">
    <source>
        <dbReference type="ARBA" id="ARBA00022475"/>
    </source>
</evidence>
<proteinExistence type="inferred from homology"/>
<sequence>MCASLNEVRKNDAYGVSQRGYNDACSESEGMLHGSKSMPVSMKNMLPSPTMVNMCDVLQNKGVADDEKSKVANTYTISAATDAEDVNSSQPQESDQRSHLVALEILEGTFKDIPYKEYANFLGNDSNHQILTKFIKSLSPLPSSLLETLFNLSKSIYFIAEAQNIDRILECLSKEWIACHPNTHWKSGYKSCHIVLFSLLILNSDLHNDFQVDHKKIRFSMVAFINNTLRALREESEYEKLEIYSGEHLIIEELSEYYKTLNETPLPLCAESRTSISTSDNQSSLKRFSTLGSREFSTSNLRSVNSNSTTLYSRNGQVSVREMSAKSNKNFHNNHPMEALYLKESFDDDLITEKGSSWFMDDLILISKKSLPRKYSKRDKDQVTAPKIASKRNKSLFGWLKPSKTTTLVEHTSRKTSLSYLNKDSEWERVKIQIKEGRMFIFKIKPDVKDVIQSSETDTATMDYFKDISSSYFAYSLLEAEAQVVQDNIIIGSGAMKSNMSYKNTKRKGNFIINFPENIDGPKLVLEFQTRNVEEAHKFMDCINFWAGRISPVPLTQFEVVSNAEYGWSDKVLTDHAFLNLRNIIISEWKPLLGLELLYEDAKDVEMIKLKERLKELMNFTRQLGVWIDKHNEIKDELVEIWSFDDSCFEAVMNNWNSKYLYMNNQYKKRLSYLKALQKAMGSVQF</sequence>
<dbReference type="GO" id="GO:0005935">
    <property type="term" value="C:cellular bud neck"/>
    <property type="evidence" value="ECO:0007669"/>
    <property type="project" value="UniProtKB-SubCell"/>
</dbReference>
<keyword evidence="7" id="KW-0472">Membrane</keyword>
<evidence type="ECO:0000256" key="7">
    <source>
        <dbReference type="ARBA" id="ARBA00023136"/>
    </source>
</evidence>
<reference evidence="13" key="3">
    <citation type="submission" date="2025-07" db="EMBL/GenBank/DDBJ databases">
        <authorList>
            <consortium name="NCBI Genome Project"/>
        </authorList>
    </citation>
    <scope>NUCLEOTIDE SEQUENCE</scope>
    <source>
        <strain evidence="13">CBS432</strain>
    </source>
</reference>
<evidence type="ECO:0000256" key="2">
    <source>
        <dbReference type="ARBA" id="ARBA00004266"/>
    </source>
</evidence>
<evidence type="ECO:0000259" key="12">
    <source>
        <dbReference type="PROSITE" id="PS50190"/>
    </source>
</evidence>
<dbReference type="OrthoDB" id="2157641at2759"/>
<protein>
    <recommendedName>
        <fullName evidence="10">Guanine-nucleotide exchange factor YEL1</fullName>
    </recommendedName>
    <alternativeName>
        <fullName evidence="11">EFA6-like protein 1</fullName>
    </alternativeName>
</protein>
<evidence type="ECO:0000256" key="9">
    <source>
        <dbReference type="ARBA" id="ARBA00038404"/>
    </source>
</evidence>
<evidence type="ECO:0000256" key="1">
    <source>
        <dbReference type="ARBA" id="ARBA00004202"/>
    </source>
</evidence>
<dbReference type="AlphaFoldDB" id="A0A8B8UL96"/>
<feature type="domain" description="SEC7" evidence="12">
    <location>
        <begin position="66"/>
        <end position="264"/>
    </location>
</feature>
<keyword evidence="6" id="KW-0344">Guanine-nucleotide releasing factor</keyword>
<evidence type="ECO:0000313" key="13">
    <source>
        <dbReference type="RefSeq" id="XP_033764539.1"/>
    </source>
</evidence>
<name>A0A8B8UL96_SACPA</name>
<reference evidence="13" key="2">
    <citation type="submission" date="2020-01" db="EMBL/GenBank/DDBJ databases">
        <title>Population-level Yeast Reference Genomes.</title>
        <authorList>
            <person name="Yue J.-X."/>
        </authorList>
    </citation>
    <scope>NUCLEOTIDE SEQUENCE</scope>
    <source>
        <strain evidence="13">CBS432</strain>
    </source>
</reference>
<dbReference type="InterPro" id="IPR023394">
    <property type="entry name" value="Sec7_C_sf"/>
</dbReference>
<dbReference type="SMART" id="SM00222">
    <property type="entry name" value="Sec7"/>
    <property type="match status" value="1"/>
</dbReference>
<dbReference type="RefSeq" id="XP_033764539.1">
    <property type="nucleotide sequence ID" value="XM_033908648.1"/>
</dbReference>
<evidence type="ECO:0000256" key="10">
    <source>
        <dbReference type="ARBA" id="ARBA00040041"/>
    </source>
</evidence>
<dbReference type="PROSITE" id="PS50190">
    <property type="entry name" value="SEC7"/>
    <property type="match status" value="1"/>
</dbReference>
<dbReference type="VEuPathDB" id="FungiDB:SPAR_B00460"/>
<evidence type="ECO:0000256" key="5">
    <source>
        <dbReference type="ARBA" id="ARBA00022490"/>
    </source>
</evidence>
<reference evidence="13" key="4">
    <citation type="submission" date="2025-08" db="UniProtKB">
        <authorList>
            <consortium name="RefSeq"/>
        </authorList>
    </citation>
    <scope>IDENTIFICATION</scope>
    <source>
        <strain evidence="13">CBS432</strain>
    </source>
</reference>
<dbReference type="SUPFAM" id="SSF48425">
    <property type="entry name" value="Sec7 domain"/>
    <property type="match status" value="1"/>
</dbReference>
<comment type="subcellular location">
    <subcellularLocation>
        <location evidence="2">Bud neck</location>
    </subcellularLocation>
    <subcellularLocation>
        <location evidence="8">Bud tip</location>
    </subcellularLocation>
    <subcellularLocation>
        <location evidence="1">Cell membrane</location>
        <topology evidence="1">Peripheral membrane protein</topology>
    </subcellularLocation>
    <subcellularLocation>
        <location evidence="3">Cytoplasm</location>
    </subcellularLocation>
</comment>
<dbReference type="Gene3D" id="1.10.1000.11">
    <property type="entry name" value="Arf Nucleotide-binding Site Opener,domain 2"/>
    <property type="match status" value="1"/>
</dbReference>
<dbReference type="Pfam" id="PF23633">
    <property type="entry name" value="PH_GEF_YEL1"/>
    <property type="match status" value="1"/>
</dbReference>
<dbReference type="GO" id="GO:0005934">
    <property type="term" value="C:cellular bud tip"/>
    <property type="evidence" value="ECO:0007669"/>
    <property type="project" value="UniProtKB-SubCell"/>
</dbReference>
<keyword evidence="5" id="KW-0963">Cytoplasm</keyword>
<gene>
    <name evidence="13" type="primary">YEL1</name>
    <name evidence="13" type="ORF">SPAR_B00460</name>
</gene>
<dbReference type="GO" id="GO:0005085">
    <property type="term" value="F:guanyl-nucleotide exchange factor activity"/>
    <property type="evidence" value="ECO:0007669"/>
    <property type="project" value="UniProtKB-KW"/>
</dbReference>
<dbReference type="InterPro" id="IPR000904">
    <property type="entry name" value="Sec7_dom"/>
</dbReference>
<evidence type="ECO:0000256" key="11">
    <source>
        <dbReference type="ARBA" id="ARBA00041565"/>
    </source>
</evidence>